<proteinExistence type="predicted"/>
<dbReference type="InterPro" id="IPR032695">
    <property type="entry name" value="Integrin_dom_sf"/>
</dbReference>
<evidence type="ECO:0000256" key="4">
    <source>
        <dbReference type="ARBA" id="ARBA00023157"/>
    </source>
</evidence>
<evidence type="ECO:0000256" key="2">
    <source>
        <dbReference type="ARBA" id="ARBA00023037"/>
    </source>
</evidence>
<dbReference type="GO" id="GO:0007160">
    <property type="term" value="P:cell-matrix adhesion"/>
    <property type="evidence" value="ECO:0007669"/>
    <property type="project" value="TreeGrafter"/>
</dbReference>
<dbReference type="EMBL" id="JABDTM020023981">
    <property type="protein sequence ID" value="KAH0814743.1"/>
    <property type="molecule type" value="Genomic_DNA"/>
</dbReference>
<dbReference type="GO" id="GO:0008305">
    <property type="term" value="C:integrin complex"/>
    <property type="evidence" value="ECO:0007669"/>
    <property type="project" value="TreeGrafter"/>
</dbReference>
<dbReference type="Proteomes" id="UP000719412">
    <property type="component" value="Unassembled WGS sequence"/>
</dbReference>
<dbReference type="GO" id="GO:0033627">
    <property type="term" value="P:cell adhesion mediated by integrin"/>
    <property type="evidence" value="ECO:0007669"/>
    <property type="project" value="TreeGrafter"/>
</dbReference>
<comment type="caution">
    <text evidence="7">The sequence shown here is derived from an EMBL/GenBank/DDBJ whole genome shotgun (WGS) entry which is preliminary data.</text>
</comment>
<sequence length="255" mass="29147">MLRKLLLISIIWELGRVSSEEACESISNCQQCIHAPSCGWYLQYRSANGSGCFEYDYLAQEKTDLANGYYHPPRPSFLVMTTNDSYPLSPQEVALNLRLNQPYTFPVTFIPRRKEWGKRAVKLRHNIATRGVVNLKFYSNCSNRFDEMKETNECDVEFGSSVEFLVVVEQVRCSRHQPESIKRILIYPSPSGAALRLNVYAYCYCPCEMDGRRGNPDPPRVIPDCRKRGTFTCGVCYCEDGWAGKDCEINTTNTI</sequence>
<keyword evidence="6" id="KW-0732">Signal</keyword>
<keyword evidence="2" id="KW-0401">Integrin</keyword>
<reference evidence="7" key="2">
    <citation type="submission" date="2021-08" db="EMBL/GenBank/DDBJ databases">
        <authorList>
            <person name="Eriksson T."/>
        </authorList>
    </citation>
    <scope>NUCLEOTIDE SEQUENCE</scope>
    <source>
        <strain evidence="7">Stoneville</strain>
        <tissue evidence="7">Whole head</tissue>
    </source>
</reference>
<protein>
    <submittedName>
        <fullName evidence="7">Uncharacterized protein</fullName>
    </submittedName>
</protein>
<dbReference type="GO" id="GO:0009986">
    <property type="term" value="C:cell surface"/>
    <property type="evidence" value="ECO:0007669"/>
    <property type="project" value="TreeGrafter"/>
</dbReference>
<accession>A0A8J6HJH8</accession>
<dbReference type="GO" id="GO:0005925">
    <property type="term" value="C:focal adhesion"/>
    <property type="evidence" value="ECO:0007669"/>
    <property type="project" value="TreeGrafter"/>
</dbReference>
<keyword evidence="8" id="KW-1185">Reference proteome</keyword>
<keyword evidence="5" id="KW-0325">Glycoprotein</keyword>
<feature type="signal peptide" evidence="6">
    <location>
        <begin position="1"/>
        <end position="19"/>
    </location>
</feature>
<keyword evidence="3" id="KW-0472">Membrane</keyword>
<reference evidence="7" key="1">
    <citation type="journal article" date="2020" name="J Insects Food Feed">
        <title>The yellow mealworm (Tenebrio molitor) genome: a resource for the emerging insects as food and feed industry.</title>
        <authorList>
            <person name="Eriksson T."/>
            <person name="Andere A."/>
            <person name="Kelstrup H."/>
            <person name="Emery V."/>
            <person name="Picard C."/>
        </authorList>
    </citation>
    <scope>NUCLEOTIDE SEQUENCE</scope>
    <source>
        <strain evidence="7">Stoneville</strain>
        <tissue evidence="7">Whole head</tissue>
    </source>
</reference>
<dbReference type="SUPFAM" id="SSF69179">
    <property type="entry name" value="Integrin domains"/>
    <property type="match status" value="1"/>
</dbReference>
<name>A0A8J6HJH8_TENMO</name>
<dbReference type="GO" id="GO:0007229">
    <property type="term" value="P:integrin-mediated signaling pathway"/>
    <property type="evidence" value="ECO:0007669"/>
    <property type="project" value="UniProtKB-KW"/>
</dbReference>
<dbReference type="GO" id="GO:0005178">
    <property type="term" value="F:integrin binding"/>
    <property type="evidence" value="ECO:0007669"/>
    <property type="project" value="TreeGrafter"/>
</dbReference>
<dbReference type="PANTHER" id="PTHR10082:SF60">
    <property type="entry name" value="INTEGRIN BETA-PS"/>
    <property type="match status" value="1"/>
</dbReference>
<dbReference type="InterPro" id="IPR015812">
    <property type="entry name" value="Integrin_bsu"/>
</dbReference>
<keyword evidence="4" id="KW-1015">Disulfide bond</keyword>
<evidence type="ECO:0000256" key="1">
    <source>
        <dbReference type="ARBA" id="ARBA00004479"/>
    </source>
</evidence>
<feature type="chain" id="PRO_5035197950" evidence="6">
    <location>
        <begin position="20"/>
        <end position="255"/>
    </location>
</feature>
<evidence type="ECO:0000256" key="5">
    <source>
        <dbReference type="ARBA" id="ARBA00023180"/>
    </source>
</evidence>
<evidence type="ECO:0000256" key="6">
    <source>
        <dbReference type="SAM" id="SignalP"/>
    </source>
</evidence>
<organism evidence="7 8">
    <name type="scientific">Tenebrio molitor</name>
    <name type="common">Yellow mealworm beetle</name>
    <dbReference type="NCBI Taxonomy" id="7067"/>
    <lineage>
        <taxon>Eukaryota</taxon>
        <taxon>Metazoa</taxon>
        <taxon>Ecdysozoa</taxon>
        <taxon>Arthropoda</taxon>
        <taxon>Hexapoda</taxon>
        <taxon>Insecta</taxon>
        <taxon>Pterygota</taxon>
        <taxon>Neoptera</taxon>
        <taxon>Endopterygota</taxon>
        <taxon>Coleoptera</taxon>
        <taxon>Polyphaga</taxon>
        <taxon>Cucujiformia</taxon>
        <taxon>Tenebrionidae</taxon>
        <taxon>Tenebrio</taxon>
    </lineage>
</organism>
<dbReference type="GO" id="GO:0007157">
    <property type="term" value="P:heterophilic cell-cell adhesion via plasma membrane cell adhesion molecules"/>
    <property type="evidence" value="ECO:0007669"/>
    <property type="project" value="UniProtKB-ARBA"/>
</dbReference>
<evidence type="ECO:0000313" key="7">
    <source>
        <dbReference type="EMBL" id="KAH0814743.1"/>
    </source>
</evidence>
<evidence type="ECO:0000313" key="8">
    <source>
        <dbReference type="Proteomes" id="UP000719412"/>
    </source>
</evidence>
<evidence type="ECO:0000256" key="3">
    <source>
        <dbReference type="ARBA" id="ARBA00023136"/>
    </source>
</evidence>
<gene>
    <name evidence="7" type="ORF">GEV33_008047</name>
</gene>
<dbReference type="PANTHER" id="PTHR10082">
    <property type="entry name" value="INTEGRIN BETA SUBUNIT"/>
    <property type="match status" value="1"/>
</dbReference>
<dbReference type="AlphaFoldDB" id="A0A8J6HJH8"/>
<dbReference type="Pfam" id="PF23106">
    <property type="entry name" value="EGF_Teneurin"/>
    <property type="match status" value="1"/>
</dbReference>
<dbReference type="GO" id="GO:0016477">
    <property type="term" value="P:cell migration"/>
    <property type="evidence" value="ECO:0007669"/>
    <property type="project" value="TreeGrafter"/>
</dbReference>
<dbReference type="Gene3D" id="2.60.40.1510">
    <property type="entry name" value="ntegrin, alpha v. Chain A, domain 3"/>
    <property type="match status" value="1"/>
</dbReference>
<comment type="subcellular location">
    <subcellularLocation>
        <location evidence="1">Membrane</location>
        <topology evidence="1">Single-pass type I membrane protein</topology>
    </subcellularLocation>
</comment>